<feature type="domain" description="T20D4.11-like" evidence="2">
    <location>
        <begin position="28"/>
        <end position="176"/>
    </location>
</feature>
<reference evidence="3" key="1">
    <citation type="submission" date="2022-11" db="EMBL/GenBank/DDBJ databases">
        <authorList>
            <person name="Kikuchi T."/>
        </authorList>
    </citation>
    <scope>NUCLEOTIDE SEQUENCE</scope>
    <source>
        <strain evidence="3">PS1010</strain>
    </source>
</reference>
<dbReference type="Pfam" id="PF01579">
    <property type="entry name" value="DUF19"/>
    <property type="match status" value="1"/>
</dbReference>
<dbReference type="InterPro" id="IPR002542">
    <property type="entry name" value="T20D4.11-like_dom"/>
</dbReference>
<dbReference type="OrthoDB" id="5774348at2759"/>
<dbReference type="AlphaFoldDB" id="A0A9P1IUB7"/>
<proteinExistence type="predicted"/>
<accession>A0A9P1IUB7</accession>
<feature type="chain" id="PRO_5040263473" description="T20D4.11-like domain-containing protein" evidence="1">
    <location>
        <begin position="18"/>
        <end position="177"/>
    </location>
</feature>
<organism evidence="3 4">
    <name type="scientific">Caenorhabditis angaria</name>
    <dbReference type="NCBI Taxonomy" id="860376"/>
    <lineage>
        <taxon>Eukaryota</taxon>
        <taxon>Metazoa</taxon>
        <taxon>Ecdysozoa</taxon>
        <taxon>Nematoda</taxon>
        <taxon>Chromadorea</taxon>
        <taxon>Rhabditida</taxon>
        <taxon>Rhabditina</taxon>
        <taxon>Rhabditomorpha</taxon>
        <taxon>Rhabditoidea</taxon>
        <taxon>Rhabditidae</taxon>
        <taxon>Peloderinae</taxon>
        <taxon>Caenorhabditis</taxon>
    </lineage>
</organism>
<dbReference type="EMBL" id="CANHGI010000005">
    <property type="protein sequence ID" value="CAI5452285.1"/>
    <property type="molecule type" value="Genomic_DNA"/>
</dbReference>
<gene>
    <name evidence="3" type="ORF">CAMP_LOCUS14922</name>
</gene>
<evidence type="ECO:0000313" key="3">
    <source>
        <dbReference type="EMBL" id="CAI5452285.1"/>
    </source>
</evidence>
<evidence type="ECO:0000313" key="4">
    <source>
        <dbReference type="Proteomes" id="UP001152747"/>
    </source>
</evidence>
<protein>
    <recommendedName>
        <fullName evidence="2">T20D4.11-like domain-containing protein</fullName>
    </recommendedName>
</protein>
<keyword evidence="1" id="KW-0732">Signal</keyword>
<dbReference type="Proteomes" id="UP001152747">
    <property type="component" value="Unassembled WGS sequence"/>
</dbReference>
<evidence type="ECO:0000259" key="2">
    <source>
        <dbReference type="Pfam" id="PF01579"/>
    </source>
</evidence>
<comment type="caution">
    <text evidence="3">The sequence shown here is derived from an EMBL/GenBank/DDBJ whole genome shotgun (WGS) entry which is preliminary data.</text>
</comment>
<name>A0A9P1IUB7_9PELO</name>
<dbReference type="PANTHER" id="PTHR21453">
    <property type="entry name" value="DUF19 DOMAIN-CONTAINING PROTEIN-RELATED-RELATED"/>
    <property type="match status" value="1"/>
</dbReference>
<evidence type="ECO:0000256" key="1">
    <source>
        <dbReference type="SAM" id="SignalP"/>
    </source>
</evidence>
<keyword evidence="4" id="KW-1185">Reference proteome</keyword>
<sequence length="177" mass="19444">MFAPLLLLALALSVNSAAVTKECQLSAGDIQCLVKLQKAGEQLDELDVDNTEDLKPFQESCKAMMPCINVLKCAGEDSKESIDLITGLCKFIDFIIGPFSACGEKLEKANSKCYEDWDPIINDDENKKPTQAEVCKSFVGEKECVKKGIIATCGQKEWDVMKANLVNLNKDVTKCNL</sequence>
<feature type="signal peptide" evidence="1">
    <location>
        <begin position="1"/>
        <end position="17"/>
    </location>
</feature>
<dbReference type="PIRSF" id="PIRSF015697">
    <property type="entry name" value="UCP015697"/>
    <property type="match status" value="1"/>
</dbReference>
<dbReference type="InterPro" id="IPR016638">
    <property type="entry name" value="UPF0376"/>
</dbReference>